<keyword evidence="7" id="KW-1185">Reference proteome</keyword>
<evidence type="ECO:0000313" key="6">
    <source>
        <dbReference type="EMBL" id="MTI25321.1"/>
    </source>
</evidence>
<dbReference type="Gene3D" id="3.20.20.80">
    <property type="entry name" value="Glycosidases"/>
    <property type="match status" value="1"/>
</dbReference>
<feature type="active site" description="Proton donor" evidence="4">
    <location>
        <position position="112"/>
    </location>
</feature>
<sequence length="289" mass="33236">EITGDFTAVSGFDLGDIEHNAEHNLDSVPFDVMRELIIDAYKKGGIITISWHADNPVSGGDSWDKTPAVAEILAGGQTTEKFELWVERLAGFIKSLRYKGKPVPVIFRPYHEMNGSWFWWGEGNCSASDYIKLWQRTVFLLRDKHKLHNILYAYSPNKLGPGDDYLKYYPGDDYVDILGVDIYDFNNAEDYKTAVAKDLALVKNIANEKNKLFAFTETGLEKVQTPEWFTGVLYPVIENSGIAWILFWRNSKESHHYLPYRGHVNEDDFKRFEAMPKTLFLKDISNLKY</sequence>
<comment type="caution">
    <text evidence="6">The sequence shown here is derived from an EMBL/GenBank/DDBJ whole genome shotgun (WGS) entry which is preliminary data.</text>
</comment>
<comment type="similarity">
    <text evidence="1 4">Belongs to the glycosyl hydrolase 26 family.</text>
</comment>
<dbReference type="RefSeq" id="WP_155171354.1">
    <property type="nucleotide sequence ID" value="NZ_SMLW01000504.1"/>
</dbReference>
<dbReference type="EMBL" id="SMLW01000504">
    <property type="protein sequence ID" value="MTI25321.1"/>
    <property type="molecule type" value="Genomic_DNA"/>
</dbReference>
<dbReference type="Pfam" id="PF02156">
    <property type="entry name" value="Glyco_hydro_26"/>
    <property type="match status" value="1"/>
</dbReference>
<accession>A0ABW9RMU7</accession>
<evidence type="ECO:0000256" key="3">
    <source>
        <dbReference type="ARBA" id="ARBA00023295"/>
    </source>
</evidence>
<feature type="non-terminal residue" evidence="6">
    <location>
        <position position="1"/>
    </location>
</feature>
<evidence type="ECO:0000313" key="7">
    <source>
        <dbReference type="Proteomes" id="UP000798808"/>
    </source>
</evidence>
<protein>
    <submittedName>
        <fullName evidence="6">Beta-mannosidase</fullName>
    </submittedName>
</protein>
<dbReference type="PANTHER" id="PTHR40079:SF4">
    <property type="entry name" value="GH26 DOMAIN-CONTAINING PROTEIN-RELATED"/>
    <property type="match status" value="1"/>
</dbReference>
<dbReference type="SUPFAM" id="SSF51445">
    <property type="entry name" value="(Trans)glycosidases"/>
    <property type="match status" value="1"/>
</dbReference>
<evidence type="ECO:0000256" key="1">
    <source>
        <dbReference type="ARBA" id="ARBA00007754"/>
    </source>
</evidence>
<dbReference type="PROSITE" id="PS51764">
    <property type="entry name" value="GH26"/>
    <property type="match status" value="1"/>
</dbReference>
<evidence type="ECO:0000259" key="5">
    <source>
        <dbReference type="PROSITE" id="PS51764"/>
    </source>
</evidence>
<dbReference type="InterPro" id="IPR022790">
    <property type="entry name" value="GH26_dom"/>
</dbReference>
<name>A0ABW9RMU7_9BACT</name>
<evidence type="ECO:0000256" key="2">
    <source>
        <dbReference type="ARBA" id="ARBA00022801"/>
    </source>
</evidence>
<organism evidence="6 7">
    <name type="scientific">Fulvivirga kasyanovii</name>
    <dbReference type="NCBI Taxonomy" id="396812"/>
    <lineage>
        <taxon>Bacteria</taxon>
        <taxon>Pseudomonadati</taxon>
        <taxon>Bacteroidota</taxon>
        <taxon>Cytophagia</taxon>
        <taxon>Cytophagales</taxon>
        <taxon>Fulvivirgaceae</taxon>
        <taxon>Fulvivirga</taxon>
    </lineage>
</organism>
<proteinExistence type="inferred from homology"/>
<dbReference type="PANTHER" id="PTHR40079">
    <property type="entry name" value="MANNAN ENDO-1,4-BETA-MANNOSIDASE E-RELATED"/>
    <property type="match status" value="1"/>
</dbReference>
<feature type="domain" description="GH26" evidence="5">
    <location>
        <begin position="1"/>
        <end position="282"/>
    </location>
</feature>
<dbReference type="InterPro" id="IPR017853">
    <property type="entry name" value="GH"/>
</dbReference>
<dbReference type="PRINTS" id="PR00739">
    <property type="entry name" value="GLHYDRLASE26"/>
</dbReference>
<keyword evidence="3 4" id="KW-0326">Glycosidase</keyword>
<evidence type="ECO:0000256" key="4">
    <source>
        <dbReference type="PROSITE-ProRule" id="PRU01100"/>
    </source>
</evidence>
<dbReference type="Proteomes" id="UP000798808">
    <property type="component" value="Unassembled WGS sequence"/>
</dbReference>
<gene>
    <name evidence="6" type="ORF">E1163_10240</name>
</gene>
<feature type="active site" description="Nucleophile" evidence="4">
    <location>
        <position position="217"/>
    </location>
</feature>
<reference evidence="6 7" key="1">
    <citation type="submission" date="2019-02" db="EMBL/GenBank/DDBJ databases">
        <authorList>
            <person name="Goldberg S.R."/>
            <person name="Haltli B.A."/>
            <person name="Correa H."/>
            <person name="Russell K.G."/>
        </authorList>
    </citation>
    <scope>NUCLEOTIDE SEQUENCE [LARGE SCALE GENOMIC DNA]</scope>
    <source>
        <strain evidence="6 7">JCM 16186</strain>
    </source>
</reference>
<keyword evidence="2 4" id="KW-0378">Hydrolase</keyword>
<dbReference type="InterPro" id="IPR000805">
    <property type="entry name" value="Glyco_hydro_26"/>
</dbReference>